<proteinExistence type="predicted"/>
<keyword evidence="2" id="KW-1185">Reference proteome</keyword>
<gene>
    <name evidence="1" type="ORF">V1525DRAFT_393782</name>
</gene>
<reference evidence="2" key="1">
    <citation type="journal article" date="2024" name="Front. Bioeng. Biotechnol.">
        <title>Genome-scale model development and genomic sequencing of the oleaginous clade Lipomyces.</title>
        <authorList>
            <person name="Czajka J.J."/>
            <person name="Han Y."/>
            <person name="Kim J."/>
            <person name="Mondo S.J."/>
            <person name="Hofstad B.A."/>
            <person name="Robles A."/>
            <person name="Haridas S."/>
            <person name="Riley R."/>
            <person name="LaButti K."/>
            <person name="Pangilinan J."/>
            <person name="Andreopoulos W."/>
            <person name="Lipzen A."/>
            <person name="Yan J."/>
            <person name="Wang M."/>
            <person name="Ng V."/>
            <person name="Grigoriev I.V."/>
            <person name="Spatafora J.W."/>
            <person name="Magnuson J.K."/>
            <person name="Baker S.E."/>
            <person name="Pomraning K.R."/>
        </authorList>
    </citation>
    <scope>NUCLEOTIDE SEQUENCE [LARGE SCALE GENOMIC DNA]</scope>
    <source>
        <strain evidence="2">CBS 7786</strain>
    </source>
</reference>
<sequence length="288" mass="32034">MSQPDIIESSSLSLSSSTAAAAKISKRKQRATQFRQAVKKGESFSNKPAKSLSQAEYGELRAKKEATKQAKLAEREKRAKQIDEVKKTNKQEEEEAKTAAGKKTKRKLVDVDAQAENPNEDDGGDVQKKRQRTEKGEKHQGPRFILFIGNLPYSSTQAALQTHLVASKPDVIRIPTDKTTKKAKGFAFAEFMGQDASKRMKVCLRLHHTEFEGRKINVELTAGGGGQSTSRKQKLKEKNEKLEAERREFQEAKAVKDKAKITANTNTTSSGEQTHTAFVHPSRLARVQ</sequence>
<protein>
    <submittedName>
        <fullName evidence="1">Uncharacterized protein</fullName>
    </submittedName>
</protein>
<accession>A0ACC3TB08</accession>
<organism evidence="1 2">
    <name type="scientific">Lipomyces kononenkoae</name>
    <name type="common">Yeast</name>
    <dbReference type="NCBI Taxonomy" id="34357"/>
    <lineage>
        <taxon>Eukaryota</taxon>
        <taxon>Fungi</taxon>
        <taxon>Dikarya</taxon>
        <taxon>Ascomycota</taxon>
        <taxon>Saccharomycotina</taxon>
        <taxon>Lipomycetes</taxon>
        <taxon>Lipomycetales</taxon>
        <taxon>Lipomycetaceae</taxon>
        <taxon>Lipomyces</taxon>
    </lineage>
</organism>
<evidence type="ECO:0000313" key="2">
    <source>
        <dbReference type="Proteomes" id="UP001433508"/>
    </source>
</evidence>
<dbReference type="Proteomes" id="UP001433508">
    <property type="component" value="Unassembled WGS sequence"/>
</dbReference>
<comment type="caution">
    <text evidence="1">The sequence shown here is derived from an EMBL/GenBank/DDBJ whole genome shotgun (WGS) entry which is preliminary data.</text>
</comment>
<name>A0ACC3TB08_LIPKO</name>
<evidence type="ECO:0000313" key="1">
    <source>
        <dbReference type="EMBL" id="KAK9241129.1"/>
    </source>
</evidence>
<dbReference type="EMBL" id="MU971336">
    <property type="protein sequence ID" value="KAK9241129.1"/>
    <property type="molecule type" value="Genomic_DNA"/>
</dbReference>